<accession>A0A7W7SP98</accession>
<name>A0A7W7SP98_9ACTN</name>
<gene>
    <name evidence="3" type="ORF">FHR38_001794</name>
</gene>
<sequence length="334" mass="36087">MTVTTDQEIARYVDQVRVALADLPVATQDELLEELPEHLAEVAAETDGSLVERLGSPETYANELRLAAGVGPAAARRNLDQRVGATVVVAQRRLRAADVQLGPIIGYAKVSDFLGLLRPAWWVLRGYLVAMFITVATSGWSVGLLPRLGGSIIGAMLLLAVCVVASIWFGRRSRGFSRWPRWTIRVATGLLVFFGFVAFADADGRSREGDYFVPSSADNTYQDIRDVYVYDSQGRLVKGARLFDQDGRPIRLGYPWCEDIQQEVAVPESMGATYPYCPQGAPFRIEQPGAPTPSGSSTSGEPGRSVTTPGPEVTSPGGIDETTPEQPVSPSPTS</sequence>
<feature type="compositionally biased region" description="Low complexity" evidence="1">
    <location>
        <begin position="288"/>
        <end position="303"/>
    </location>
</feature>
<keyword evidence="4" id="KW-1185">Reference proteome</keyword>
<dbReference type="AlphaFoldDB" id="A0A7W7SP98"/>
<dbReference type="Proteomes" id="UP000578819">
    <property type="component" value="Unassembled WGS sequence"/>
</dbReference>
<keyword evidence="2" id="KW-1133">Transmembrane helix</keyword>
<evidence type="ECO:0000256" key="1">
    <source>
        <dbReference type="SAM" id="MobiDB-lite"/>
    </source>
</evidence>
<dbReference type="RefSeq" id="WP_184534216.1">
    <property type="nucleotide sequence ID" value="NZ_JACHJW010000001.1"/>
</dbReference>
<keyword evidence="2" id="KW-0812">Transmembrane</keyword>
<feature type="transmembrane region" description="Helical" evidence="2">
    <location>
        <begin position="122"/>
        <end position="142"/>
    </location>
</feature>
<evidence type="ECO:0000313" key="4">
    <source>
        <dbReference type="Proteomes" id="UP000578819"/>
    </source>
</evidence>
<evidence type="ECO:0000256" key="2">
    <source>
        <dbReference type="SAM" id="Phobius"/>
    </source>
</evidence>
<organism evidence="3 4">
    <name type="scientific">Micromonospora polyrhachis</name>
    <dbReference type="NCBI Taxonomy" id="1282883"/>
    <lineage>
        <taxon>Bacteria</taxon>
        <taxon>Bacillati</taxon>
        <taxon>Actinomycetota</taxon>
        <taxon>Actinomycetes</taxon>
        <taxon>Micromonosporales</taxon>
        <taxon>Micromonosporaceae</taxon>
        <taxon>Micromonospora</taxon>
    </lineage>
</organism>
<evidence type="ECO:0000313" key="3">
    <source>
        <dbReference type="EMBL" id="MBB4958061.1"/>
    </source>
</evidence>
<feature type="transmembrane region" description="Helical" evidence="2">
    <location>
        <begin position="148"/>
        <end position="170"/>
    </location>
</feature>
<feature type="transmembrane region" description="Helical" evidence="2">
    <location>
        <begin position="182"/>
        <end position="200"/>
    </location>
</feature>
<keyword evidence="2" id="KW-0472">Membrane</keyword>
<reference evidence="3 4" key="1">
    <citation type="submission" date="2020-08" db="EMBL/GenBank/DDBJ databases">
        <title>Sequencing the genomes of 1000 actinobacteria strains.</title>
        <authorList>
            <person name="Klenk H.-P."/>
        </authorList>
    </citation>
    <scope>NUCLEOTIDE SEQUENCE [LARGE SCALE GENOMIC DNA]</scope>
    <source>
        <strain evidence="3 4">DSM 45886</strain>
    </source>
</reference>
<protein>
    <submittedName>
        <fullName evidence="3">Putative membrane protein</fullName>
    </submittedName>
</protein>
<dbReference type="Pfam" id="PF22564">
    <property type="entry name" value="HAAS"/>
    <property type="match status" value="1"/>
</dbReference>
<dbReference type="EMBL" id="JACHJW010000001">
    <property type="protein sequence ID" value="MBB4958061.1"/>
    <property type="molecule type" value="Genomic_DNA"/>
</dbReference>
<comment type="caution">
    <text evidence="3">The sequence shown here is derived from an EMBL/GenBank/DDBJ whole genome shotgun (WGS) entry which is preliminary data.</text>
</comment>
<proteinExistence type="predicted"/>
<feature type="region of interest" description="Disordered" evidence="1">
    <location>
        <begin position="282"/>
        <end position="334"/>
    </location>
</feature>